<dbReference type="CDD" id="cd01317">
    <property type="entry name" value="DHOase_IIa"/>
    <property type="match status" value="1"/>
</dbReference>
<evidence type="ECO:0000256" key="3">
    <source>
        <dbReference type="ARBA" id="ARBA00022801"/>
    </source>
</evidence>
<dbReference type="NCBIfam" id="TIGR00857">
    <property type="entry name" value="pyrC_multi"/>
    <property type="match status" value="1"/>
</dbReference>
<dbReference type="InterPro" id="IPR011059">
    <property type="entry name" value="Metal-dep_hydrolase_composite"/>
</dbReference>
<evidence type="ECO:0000256" key="4">
    <source>
        <dbReference type="ARBA" id="ARBA00022975"/>
    </source>
</evidence>
<evidence type="ECO:0000256" key="1">
    <source>
        <dbReference type="ARBA" id="ARBA00001947"/>
    </source>
</evidence>
<dbReference type="GO" id="GO:0004151">
    <property type="term" value="F:dihydroorotase activity"/>
    <property type="evidence" value="ECO:0007669"/>
    <property type="project" value="InterPro"/>
</dbReference>
<accession>A0A094Q5H5</accession>
<dbReference type="Gene3D" id="2.30.40.10">
    <property type="entry name" value="Urease, subunit C, domain 1"/>
    <property type="match status" value="1"/>
</dbReference>
<dbReference type="SUPFAM" id="SSF51556">
    <property type="entry name" value="Metallo-dependent hydrolases"/>
    <property type="match status" value="1"/>
</dbReference>
<dbReference type="GO" id="GO:0006145">
    <property type="term" value="P:purine nucleobase catabolic process"/>
    <property type="evidence" value="ECO:0007669"/>
    <property type="project" value="TreeGrafter"/>
</dbReference>
<dbReference type="PANTHER" id="PTHR43668:SF2">
    <property type="entry name" value="ALLANTOINASE"/>
    <property type="match status" value="1"/>
</dbReference>
<sequence length="427" mass="44924">MSVIISGATVLTESGEQRLDVRIDKGVISDLSVSIASSGDDVVLSAQGCHVLPGFVDLHTHLREPGKEDSETIETGSRAGAKGGYTALVAMPNTTPAQDSIPIIEFVRAQGRRAGLVEVVPSGCITVGRAGVALAPLADLARNGVKIFTDDGSGVQDPAIMRRAMEYSRELGITLAQHCEVSALTAGAVMNECSCSSEMGVPGWPALAEELMVHRDIELAKLTGARIHFLHLSTAGSVHLVREAKKAGLPITAEVTPHHLSLTEELLRSFDSTFKVNPPLRSTADIEALKEGLLDGTIDAVATDHAPHVKRDKELPLDQAPPGMLGLETALGVVLSTVPMSAAQLATVMSTNPARIAGLSDRHGMLAAVGRPANLCVVDLGAQWSVDPQQLASKSTNTPFVGRTLRGKVRHTIFEGVVVVNEGVAQR</sequence>
<dbReference type="GO" id="GO:0004038">
    <property type="term" value="F:allantoinase activity"/>
    <property type="evidence" value="ECO:0007669"/>
    <property type="project" value="TreeGrafter"/>
</dbReference>
<dbReference type="PANTHER" id="PTHR43668">
    <property type="entry name" value="ALLANTOINASE"/>
    <property type="match status" value="1"/>
</dbReference>
<keyword evidence="3" id="KW-0378">Hydrolase</keyword>
<dbReference type="InterPro" id="IPR004722">
    <property type="entry name" value="DHOase"/>
</dbReference>
<dbReference type="InterPro" id="IPR032466">
    <property type="entry name" value="Metal_Hydrolase"/>
</dbReference>
<dbReference type="InterPro" id="IPR024403">
    <property type="entry name" value="DHOase_cat"/>
</dbReference>
<name>A0A094Q5H5_9ZZZZ</name>
<protein>
    <submittedName>
        <fullName evidence="6">Dihydroorotase</fullName>
    </submittedName>
</protein>
<feature type="domain" description="Dihydroorotase catalytic" evidence="5">
    <location>
        <begin position="51"/>
        <end position="234"/>
    </location>
</feature>
<organism evidence="6">
    <name type="scientific">freshwater metagenome</name>
    <dbReference type="NCBI Taxonomy" id="449393"/>
    <lineage>
        <taxon>unclassified sequences</taxon>
        <taxon>metagenomes</taxon>
        <taxon>ecological metagenomes</taxon>
    </lineage>
</organism>
<dbReference type="HAMAP" id="MF_00220_B">
    <property type="entry name" value="PyrC_classI_B"/>
    <property type="match status" value="1"/>
</dbReference>
<dbReference type="InterPro" id="IPR002195">
    <property type="entry name" value="Dihydroorotase_CS"/>
</dbReference>
<reference evidence="6" key="1">
    <citation type="submission" date="2014-06" db="EMBL/GenBank/DDBJ databases">
        <title>Key roles for freshwater Actinobacteria revealed by deep metagenomic sequencing.</title>
        <authorList>
            <person name="Ghai R."/>
            <person name="Mizuno C.M."/>
            <person name="Picazo A."/>
            <person name="Camacho A."/>
            <person name="Rodriguez-Valera F."/>
        </authorList>
    </citation>
    <scope>NUCLEOTIDE SEQUENCE</scope>
</reference>
<evidence type="ECO:0000256" key="2">
    <source>
        <dbReference type="ARBA" id="ARBA00022723"/>
    </source>
</evidence>
<dbReference type="Pfam" id="PF12890">
    <property type="entry name" value="DHOase"/>
    <property type="match status" value="1"/>
</dbReference>
<dbReference type="AlphaFoldDB" id="A0A094Q5H5"/>
<keyword evidence="2" id="KW-0479">Metal-binding</keyword>
<comment type="caution">
    <text evidence="6">The sequence shown here is derived from an EMBL/GenBank/DDBJ whole genome shotgun (WGS) entry which is preliminary data.</text>
</comment>
<dbReference type="GO" id="GO:0046872">
    <property type="term" value="F:metal ion binding"/>
    <property type="evidence" value="ECO:0007669"/>
    <property type="project" value="UniProtKB-KW"/>
</dbReference>
<dbReference type="GO" id="GO:0006221">
    <property type="term" value="P:pyrimidine nucleotide biosynthetic process"/>
    <property type="evidence" value="ECO:0007669"/>
    <property type="project" value="UniProtKB-KW"/>
</dbReference>
<dbReference type="Gene3D" id="3.20.20.140">
    <property type="entry name" value="Metal-dependent hydrolases"/>
    <property type="match status" value="1"/>
</dbReference>
<dbReference type="InterPro" id="IPR050138">
    <property type="entry name" value="DHOase/Allantoinase_Hydrolase"/>
</dbReference>
<comment type="cofactor">
    <cofactor evidence="1">
        <name>Zn(2+)</name>
        <dbReference type="ChEBI" id="CHEBI:29105"/>
    </cofactor>
</comment>
<evidence type="ECO:0000259" key="5">
    <source>
        <dbReference type="Pfam" id="PF12890"/>
    </source>
</evidence>
<keyword evidence="4" id="KW-0665">Pyrimidine biosynthesis</keyword>
<gene>
    <name evidence="6" type="ORF">GM51_7965</name>
</gene>
<dbReference type="PROSITE" id="PS00483">
    <property type="entry name" value="DIHYDROOROTASE_2"/>
    <property type="match status" value="1"/>
</dbReference>
<dbReference type="SUPFAM" id="SSF51338">
    <property type="entry name" value="Composite domain of metallo-dependent hydrolases"/>
    <property type="match status" value="1"/>
</dbReference>
<evidence type="ECO:0000313" key="6">
    <source>
        <dbReference type="EMBL" id="KGA18657.1"/>
    </source>
</evidence>
<dbReference type="GO" id="GO:0005737">
    <property type="term" value="C:cytoplasm"/>
    <property type="evidence" value="ECO:0007669"/>
    <property type="project" value="TreeGrafter"/>
</dbReference>
<dbReference type="EMBL" id="JNSL01000040">
    <property type="protein sequence ID" value="KGA18657.1"/>
    <property type="molecule type" value="Genomic_DNA"/>
</dbReference>
<proteinExistence type="inferred from homology"/>